<keyword evidence="3" id="KW-1185">Reference proteome</keyword>
<evidence type="ECO:0000313" key="1">
    <source>
        <dbReference type="EMBL" id="EKX44112.1"/>
    </source>
</evidence>
<protein>
    <submittedName>
        <fullName evidence="1 2">Uncharacterized protein</fullName>
    </submittedName>
</protein>
<reference evidence="3" key="2">
    <citation type="submission" date="2012-11" db="EMBL/GenBank/DDBJ databases">
        <authorList>
            <person name="Kuo A."/>
            <person name="Curtis B.A."/>
            <person name="Tanifuji G."/>
            <person name="Burki F."/>
            <person name="Gruber A."/>
            <person name="Irimia M."/>
            <person name="Maruyama S."/>
            <person name="Arias M.C."/>
            <person name="Ball S.G."/>
            <person name="Gile G.H."/>
            <person name="Hirakawa Y."/>
            <person name="Hopkins J.F."/>
            <person name="Rensing S.A."/>
            <person name="Schmutz J."/>
            <person name="Symeonidi A."/>
            <person name="Elias M."/>
            <person name="Eveleigh R.J."/>
            <person name="Herman E.K."/>
            <person name="Klute M.J."/>
            <person name="Nakayama T."/>
            <person name="Obornik M."/>
            <person name="Reyes-Prieto A."/>
            <person name="Armbrust E.V."/>
            <person name="Aves S.J."/>
            <person name="Beiko R.G."/>
            <person name="Coutinho P."/>
            <person name="Dacks J.B."/>
            <person name="Durnford D.G."/>
            <person name="Fast N.M."/>
            <person name="Green B.R."/>
            <person name="Grisdale C."/>
            <person name="Hempe F."/>
            <person name="Henrissat B."/>
            <person name="Hoppner M.P."/>
            <person name="Ishida K.-I."/>
            <person name="Kim E."/>
            <person name="Koreny L."/>
            <person name="Kroth P.G."/>
            <person name="Liu Y."/>
            <person name="Malik S.-B."/>
            <person name="Maier U.G."/>
            <person name="McRose D."/>
            <person name="Mock T."/>
            <person name="Neilson J.A."/>
            <person name="Onodera N.T."/>
            <person name="Poole A.M."/>
            <person name="Pritham E.J."/>
            <person name="Richards T.A."/>
            <person name="Rocap G."/>
            <person name="Roy S.W."/>
            <person name="Sarai C."/>
            <person name="Schaack S."/>
            <person name="Shirato S."/>
            <person name="Slamovits C.H."/>
            <person name="Spencer D.F."/>
            <person name="Suzuki S."/>
            <person name="Worden A.Z."/>
            <person name="Zauner S."/>
            <person name="Barry K."/>
            <person name="Bell C."/>
            <person name="Bharti A.K."/>
            <person name="Crow J.A."/>
            <person name="Grimwood J."/>
            <person name="Kramer R."/>
            <person name="Lindquist E."/>
            <person name="Lucas S."/>
            <person name="Salamov A."/>
            <person name="McFadden G.I."/>
            <person name="Lane C.E."/>
            <person name="Keeling P.J."/>
            <person name="Gray M.W."/>
            <person name="Grigoriev I.V."/>
            <person name="Archibald J.M."/>
        </authorList>
    </citation>
    <scope>NUCLEOTIDE SEQUENCE</scope>
    <source>
        <strain evidence="3">CCMP2712</strain>
    </source>
</reference>
<dbReference type="EMBL" id="JH993006">
    <property type="protein sequence ID" value="EKX44112.1"/>
    <property type="molecule type" value="Genomic_DNA"/>
</dbReference>
<reference evidence="1 3" key="1">
    <citation type="journal article" date="2012" name="Nature">
        <title>Algal genomes reveal evolutionary mosaicism and the fate of nucleomorphs.</title>
        <authorList>
            <consortium name="DOE Joint Genome Institute"/>
            <person name="Curtis B.A."/>
            <person name="Tanifuji G."/>
            <person name="Burki F."/>
            <person name="Gruber A."/>
            <person name="Irimia M."/>
            <person name="Maruyama S."/>
            <person name="Arias M.C."/>
            <person name="Ball S.G."/>
            <person name="Gile G.H."/>
            <person name="Hirakawa Y."/>
            <person name="Hopkins J.F."/>
            <person name="Kuo A."/>
            <person name="Rensing S.A."/>
            <person name="Schmutz J."/>
            <person name="Symeonidi A."/>
            <person name="Elias M."/>
            <person name="Eveleigh R.J."/>
            <person name="Herman E.K."/>
            <person name="Klute M.J."/>
            <person name="Nakayama T."/>
            <person name="Obornik M."/>
            <person name="Reyes-Prieto A."/>
            <person name="Armbrust E.V."/>
            <person name="Aves S.J."/>
            <person name="Beiko R.G."/>
            <person name="Coutinho P."/>
            <person name="Dacks J.B."/>
            <person name="Durnford D.G."/>
            <person name="Fast N.M."/>
            <person name="Green B.R."/>
            <person name="Grisdale C.J."/>
            <person name="Hempel F."/>
            <person name="Henrissat B."/>
            <person name="Hoppner M.P."/>
            <person name="Ishida K."/>
            <person name="Kim E."/>
            <person name="Koreny L."/>
            <person name="Kroth P.G."/>
            <person name="Liu Y."/>
            <person name="Malik S.B."/>
            <person name="Maier U.G."/>
            <person name="McRose D."/>
            <person name="Mock T."/>
            <person name="Neilson J.A."/>
            <person name="Onodera N.T."/>
            <person name="Poole A.M."/>
            <person name="Pritham E.J."/>
            <person name="Richards T.A."/>
            <person name="Rocap G."/>
            <person name="Roy S.W."/>
            <person name="Sarai C."/>
            <person name="Schaack S."/>
            <person name="Shirato S."/>
            <person name="Slamovits C.H."/>
            <person name="Spencer D.F."/>
            <person name="Suzuki S."/>
            <person name="Worden A.Z."/>
            <person name="Zauner S."/>
            <person name="Barry K."/>
            <person name="Bell C."/>
            <person name="Bharti A.K."/>
            <person name="Crow J.A."/>
            <person name="Grimwood J."/>
            <person name="Kramer R."/>
            <person name="Lindquist E."/>
            <person name="Lucas S."/>
            <person name="Salamov A."/>
            <person name="McFadden G.I."/>
            <person name="Lane C.E."/>
            <person name="Keeling P.J."/>
            <person name="Gray M.W."/>
            <person name="Grigoriev I.V."/>
            <person name="Archibald J.M."/>
        </authorList>
    </citation>
    <scope>NUCLEOTIDE SEQUENCE</scope>
    <source>
        <strain evidence="1 3">CCMP2712</strain>
    </source>
</reference>
<organism evidence="1">
    <name type="scientific">Guillardia theta (strain CCMP2712)</name>
    <name type="common">Cryptophyte</name>
    <dbReference type="NCBI Taxonomy" id="905079"/>
    <lineage>
        <taxon>Eukaryota</taxon>
        <taxon>Cryptophyceae</taxon>
        <taxon>Pyrenomonadales</taxon>
        <taxon>Geminigeraceae</taxon>
        <taxon>Guillardia</taxon>
    </lineage>
</organism>
<gene>
    <name evidence="1" type="ORF">GUITHDRAFT_163648</name>
</gene>
<dbReference type="GeneID" id="17300886"/>
<evidence type="ECO:0000313" key="2">
    <source>
        <dbReference type="EnsemblProtists" id="EKX44112"/>
    </source>
</evidence>
<sequence length="126" mass="13774">MSTNPVFAIAQAKHDVLMSQMPHPATGAVMPHQVPAQARLIALDSVVHAPSLHLAAPHPALAEMQPRAHAPVHARRYVEVAKTEAFHEVLATAAHHRLDLAEKPIATPFEVSLASKKTFYRRLFGM</sequence>
<dbReference type="HOGENOM" id="CLU_1869058_0_0_1"/>
<evidence type="ECO:0000313" key="3">
    <source>
        <dbReference type="Proteomes" id="UP000011087"/>
    </source>
</evidence>
<dbReference type="AlphaFoldDB" id="L1J6Y4"/>
<proteinExistence type="predicted"/>
<dbReference type="Proteomes" id="UP000011087">
    <property type="component" value="Unassembled WGS sequence"/>
</dbReference>
<dbReference type="EnsemblProtists" id="EKX44112">
    <property type="protein sequence ID" value="EKX44112"/>
    <property type="gene ID" value="GUITHDRAFT_163648"/>
</dbReference>
<name>L1J6Y4_GUITC</name>
<dbReference type="RefSeq" id="XP_005831092.1">
    <property type="nucleotide sequence ID" value="XM_005831035.1"/>
</dbReference>
<dbReference type="KEGG" id="gtt:GUITHDRAFT_163648"/>
<dbReference type="PaxDb" id="55529-EKX44112"/>
<accession>L1J6Y4</accession>
<reference evidence="2" key="3">
    <citation type="submission" date="2016-03" db="UniProtKB">
        <authorList>
            <consortium name="EnsemblProtists"/>
        </authorList>
    </citation>
    <scope>IDENTIFICATION</scope>
</reference>